<proteinExistence type="predicted"/>
<dbReference type="Proteomes" id="UP000295375">
    <property type="component" value="Unassembled WGS sequence"/>
</dbReference>
<evidence type="ECO:0000313" key="4">
    <source>
        <dbReference type="Proteomes" id="UP000295375"/>
    </source>
</evidence>
<accession>A0A4V3D6M7</accession>
<feature type="transmembrane region" description="Helical" evidence="2">
    <location>
        <begin position="92"/>
        <end position="112"/>
    </location>
</feature>
<feature type="compositionally biased region" description="Basic and acidic residues" evidence="1">
    <location>
        <begin position="168"/>
        <end position="179"/>
    </location>
</feature>
<keyword evidence="2" id="KW-0812">Transmembrane</keyword>
<evidence type="ECO:0000313" key="3">
    <source>
        <dbReference type="EMBL" id="TDQ44557.1"/>
    </source>
</evidence>
<reference evidence="3 4" key="1">
    <citation type="submission" date="2019-03" db="EMBL/GenBank/DDBJ databases">
        <title>Genomic Encyclopedia of Type Strains, Phase IV (KMG-IV): sequencing the most valuable type-strain genomes for metagenomic binning, comparative biology and taxonomic classification.</title>
        <authorList>
            <person name="Goeker M."/>
        </authorList>
    </citation>
    <scope>NUCLEOTIDE SEQUENCE [LARGE SCALE GENOMIC DNA]</scope>
    <source>
        <strain evidence="3 4">DSM 103792</strain>
    </source>
</reference>
<name>A0A4V3D6M7_9GAMM</name>
<keyword evidence="4" id="KW-1185">Reference proteome</keyword>
<protein>
    <submittedName>
        <fullName evidence="3">Uncharacterized protein DUF3341</fullName>
    </submittedName>
</protein>
<organism evidence="3 4">
    <name type="scientific">Permianibacter aggregans</name>
    <dbReference type="NCBI Taxonomy" id="1510150"/>
    <lineage>
        <taxon>Bacteria</taxon>
        <taxon>Pseudomonadati</taxon>
        <taxon>Pseudomonadota</taxon>
        <taxon>Gammaproteobacteria</taxon>
        <taxon>Pseudomonadales</taxon>
        <taxon>Pseudomonadaceae</taxon>
        <taxon>Permianibacter</taxon>
    </lineage>
</organism>
<keyword evidence="2" id="KW-0472">Membrane</keyword>
<keyword evidence="2" id="KW-1133">Transmembrane helix</keyword>
<evidence type="ECO:0000256" key="1">
    <source>
        <dbReference type="SAM" id="MobiDB-lite"/>
    </source>
</evidence>
<dbReference type="InterPro" id="IPR021776">
    <property type="entry name" value="ActD"/>
</dbReference>
<dbReference type="Pfam" id="PF11821">
    <property type="entry name" value="ActD"/>
    <property type="match status" value="1"/>
</dbReference>
<feature type="region of interest" description="Disordered" evidence="1">
    <location>
        <begin position="160"/>
        <end position="179"/>
    </location>
</feature>
<dbReference type="PANTHER" id="PTHR40394:SF2">
    <property type="entry name" value="QUINOL:CYTOCHROME C OXIDOREDUCTASE MEMBRANE PROTEIN"/>
    <property type="match status" value="1"/>
</dbReference>
<evidence type="ECO:0000256" key="2">
    <source>
        <dbReference type="SAM" id="Phobius"/>
    </source>
</evidence>
<gene>
    <name evidence="3" type="ORF">EV696_12439</name>
</gene>
<dbReference type="EMBL" id="SNYM01000024">
    <property type="protein sequence ID" value="TDQ44557.1"/>
    <property type="molecule type" value="Genomic_DNA"/>
</dbReference>
<feature type="transmembrane region" description="Helical" evidence="2">
    <location>
        <begin position="52"/>
        <end position="72"/>
    </location>
</feature>
<sequence length="179" mass="19722">MSHYLHGIFKDPEDAQLAQQKLQKAGVECELISPYPLQEIHPDNGRSPVRKFSLIGGILGFIAGIILTTYSATSYILPTGGRAVISVPPFLLVSYELTILFAVLATLIGFLYHSGLPAWYERPHHEAASVDEIVVSAAFSDEQEDKVRKLLQDSGAERIESQTLVPIEPEHSLPEEDAK</sequence>
<comment type="caution">
    <text evidence="3">The sequence shown here is derived from an EMBL/GenBank/DDBJ whole genome shotgun (WGS) entry which is preliminary data.</text>
</comment>
<dbReference type="AlphaFoldDB" id="A0A4V3D6M7"/>
<dbReference type="RefSeq" id="WP_133593217.1">
    <property type="nucleotide sequence ID" value="NZ_CP037953.1"/>
</dbReference>
<dbReference type="OrthoDB" id="9792475at2"/>
<dbReference type="PANTHER" id="PTHR40394">
    <property type="entry name" value="LIPOPROTEIN-RELATED"/>
    <property type="match status" value="1"/>
</dbReference>